<evidence type="ECO:0000313" key="3">
    <source>
        <dbReference type="EMBL" id="TQD42215.1"/>
    </source>
</evidence>
<comment type="caution">
    <text evidence="3">The sequence shown here is derived from an EMBL/GenBank/DDBJ whole genome shotgun (WGS) entry which is preliminary data.</text>
</comment>
<feature type="region of interest" description="Disordered" evidence="1">
    <location>
        <begin position="80"/>
        <end position="103"/>
    </location>
</feature>
<sequence length="271" mass="28780">MSRRCSIPERPAALVATALLVAAMGTAHAATPWTQARQMVVVTTPDWDADGGRMQRFEKHGAGWRPVAASEPVRIGRAGSAWGLGLHPDQPGTRKREGDGRSPAGIFGIGDAFGYAADARTALPYRSMQAGDYCIDVPGSPLYNRIVNTEEVGAAAVKGSTEPMRRDLHADGDQRYAQGFVIDHNPGNRSPAGSCIFAHVWKAADVATAGCTAMPPERVAALLDWLDPAAQPVFVLLPEAAYARLQAPWHLPVLPPVPTSNPPAAKDPPND</sequence>
<keyword evidence="2" id="KW-0732">Signal</keyword>
<dbReference type="Proteomes" id="UP000318212">
    <property type="component" value="Unassembled WGS sequence"/>
</dbReference>
<proteinExistence type="predicted"/>
<evidence type="ECO:0008006" key="5">
    <source>
        <dbReference type="Google" id="ProtNLM"/>
    </source>
</evidence>
<dbReference type="PANTHER" id="PTHR38589:SF1">
    <property type="entry name" value="BLR0621 PROTEIN"/>
    <property type="match status" value="1"/>
</dbReference>
<dbReference type="AlphaFoldDB" id="A0A508A5J4"/>
<reference evidence="3 4" key="1">
    <citation type="submission" date="2019-06" db="EMBL/GenBank/DDBJ databases">
        <title>Lysobacter alkalisoli sp. nov. isolated from saline soil.</title>
        <authorList>
            <person name="Sun J.-Q."/>
            <person name="Xu L."/>
        </authorList>
    </citation>
    <scope>NUCLEOTIDE SEQUENCE [LARGE SCALE GENOMIC DNA]</scope>
    <source>
        <strain evidence="3 4">JCM 31130</strain>
    </source>
</reference>
<dbReference type="PANTHER" id="PTHR38589">
    <property type="entry name" value="BLR0621 PROTEIN"/>
    <property type="match status" value="1"/>
</dbReference>
<gene>
    <name evidence="3" type="ORF">FKV25_12170</name>
</gene>
<evidence type="ECO:0000256" key="1">
    <source>
        <dbReference type="SAM" id="MobiDB-lite"/>
    </source>
</evidence>
<dbReference type="OrthoDB" id="9804204at2"/>
<keyword evidence="4" id="KW-1185">Reference proteome</keyword>
<dbReference type="RefSeq" id="WP_141519065.1">
    <property type="nucleotide sequence ID" value="NZ_VICE01000111.1"/>
</dbReference>
<dbReference type="GO" id="GO:0016740">
    <property type="term" value="F:transferase activity"/>
    <property type="evidence" value="ECO:0007669"/>
    <property type="project" value="InterPro"/>
</dbReference>
<dbReference type="EMBL" id="VICE01000111">
    <property type="protein sequence ID" value="TQD42215.1"/>
    <property type="molecule type" value="Genomic_DNA"/>
</dbReference>
<evidence type="ECO:0000256" key="2">
    <source>
        <dbReference type="SAM" id="SignalP"/>
    </source>
</evidence>
<feature type="chain" id="PRO_5021414974" description="L,D-transpeptidase family protein" evidence="2">
    <location>
        <begin position="30"/>
        <end position="271"/>
    </location>
</feature>
<evidence type="ECO:0000313" key="4">
    <source>
        <dbReference type="Proteomes" id="UP000318212"/>
    </source>
</evidence>
<feature type="signal peptide" evidence="2">
    <location>
        <begin position="1"/>
        <end position="29"/>
    </location>
</feature>
<protein>
    <recommendedName>
        <fullName evidence="5">L,D-transpeptidase family protein</fullName>
    </recommendedName>
</protein>
<name>A0A508A5J4_9GAMM</name>
<organism evidence="3 4">
    <name type="scientific">Marilutibacter aestuarii</name>
    <dbReference type="NCBI Taxonomy" id="1706195"/>
    <lineage>
        <taxon>Bacteria</taxon>
        <taxon>Pseudomonadati</taxon>
        <taxon>Pseudomonadota</taxon>
        <taxon>Gammaproteobacteria</taxon>
        <taxon>Lysobacterales</taxon>
        <taxon>Lysobacteraceae</taxon>
        <taxon>Marilutibacter</taxon>
    </lineage>
</organism>
<accession>A0A508A5J4</accession>